<keyword evidence="3" id="KW-1185">Reference proteome</keyword>
<protein>
    <recommendedName>
        <fullName evidence="1">Pyridoxamine kinase/Phosphomethylpyrimidine kinase domain-containing protein</fullName>
    </recommendedName>
</protein>
<dbReference type="SUPFAM" id="SSF53613">
    <property type="entry name" value="Ribokinase-like"/>
    <property type="match status" value="1"/>
</dbReference>
<name>A0A5B8VH68_9BACT</name>
<dbReference type="Pfam" id="PF08543">
    <property type="entry name" value="Phos_pyr_kin"/>
    <property type="match status" value="1"/>
</dbReference>
<dbReference type="Proteomes" id="UP000321291">
    <property type="component" value="Chromosome"/>
</dbReference>
<dbReference type="InterPro" id="IPR029056">
    <property type="entry name" value="Ribokinase-like"/>
</dbReference>
<dbReference type="GO" id="GO:0008972">
    <property type="term" value="F:phosphomethylpyrimidine kinase activity"/>
    <property type="evidence" value="ECO:0007669"/>
    <property type="project" value="TreeGrafter"/>
</dbReference>
<dbReference type="AlphaFoldDB" id="A0A5B8VH68"/>
<dbReference type="OrthoDB" id="9810880at2"/>
<accession>A0A5B8VH68</accession>
<evidence type="ECO:0000313" key="3">
    <source>
        <dbReference type="Proteomes" id="UP000321291"/>
    </source>
</evidence>
<evidence type="ECO:0000259" key="1">
    <source>
        <dbReference type="Pfam" id="PF08543"/>
    </source>
</evidence>
<sequence>MHQQDVYGLGIISCNTIQTDKHFDRAAWVKLDFIEASLKTLSGRFAIKAVKIGAVKNRQMLFILLTAIQQYLPSAQIVWDPVFNPTAGGHFFELTKTELAGKNAVNWKAILSKCALVTPNAGEAATLCRLLGLTKASDLSKERSLDYLAPLLQQISLFTAILLKGGHLAQTTPDDWLFYYEPGTNQARQACLKTNAVARDVTSKKHGSGCVHSSIVTAQLAQGNTLQVAAYAAKAYMESFLNSSQGLLGVH</sequence>
<dbReference type="PANTHER" id="PTHR20858:SF17">
    <property type="entry name" value="HYDROXYMETHYLPYRIMIDINE_PHOSPHOMETHYLPYRIMIDINE KINASE THI20-RELATED"/>
    <property type="match status" value="1"/>
</dbReference>
<dbReference type="InterPro" id="IPR013749">
    <property type="entry name" value="PM/HMP-P_kinase-1"/>
</dbReference>
<reference evidence="2 3" key="1">
    <citation type="journal article" date="2017" name="Int. J. Syst. Evol. Microbiol.">
        <title>Arachidicoccus ginsenosidivorans sp. nov., with ginsenoside-converting activity isolated from ginseng cultivating soil.</title>
        <authorList>
            <person name="Siddiqi M.Z."/>
            <person name="Aslam Z."/>
            <person name="Im W.T."/>
        </authorList>
    </citation>
    <scope>NUCLEOTIDE SEQUENCE [LARGE SCALE GENOMIC DNA]</scope>
    <source>
        <strain evidence="2 3">Gsoil 809</strain>
    </source>
</reference>
<dbReference type="Gene3D" id="3.40.1190.20">
    <property type="match status" value="1"/>
</dbReference>
<dbReference type="EMBL" id="CP042434">
    <property type="protein sequence ID" value="QEC70609.1"/>
    <property type="molecule type" value="Genomic_DNA"/>
</dbReference>
<gene>
    <name evidence="2" type="ORF">FSB73_01745</name>
</gene>
<dbReference type="GO" id="GO:0008902">
    <property type="term" value="F:hydroxymethylpyrimidine kinase activity"/>
    <property type="evidence" value="ECO:0007669"/>
    <property type="project" value="TreeGrafter"/>
</dbReference>
<dbReference type="PANTHER" id="PTHR20858">
    <property type="entry name" value="PHOSPHOMETHYLPYRIMIDINE KINASE"/>
    <property type="match status" value="1"/>
</dbReference>
<feature type="domain" description="Pyridoxamine kinase/Phosphomethylpyrimidine kinase" evidence="1">
    <location>
        <begin position="2"/>
        <end position="243"/>
    </location>
</feature>
<evidence type="ECO:0000313" key="2">
    <source>
        <dbReference type="EMBL" id="QEC70609.1"/>
    </source>
</evidence>
<dbReference type="KEGG" id="agi:FSB73_01745"/>
<dbReference type="GO" id="GO:0009228">
    <property type="term" value="P:thiamine biosynthetic process"/>
    <property type="evidence" value="ECO:0007669"/>
    <property type="project" value="TreeGrafter"/>
</dbReference>
<proteinExistence type="predicted"/>
<dbReference type="GO" id="GO:0005829">
    <property type="term" value="C:cytosol"/>
    <property type="evidence" value="ECO:0007669"/>
    <property type="project" value="TreeGrafter"/>
</dbReference>
<organism evidence="2 3">
    <name type="scientific">Arachidicoccus ginsenosidivorans</name>
    <dbReference type="NCBI Taxonomy" id="496057"/>
    <lineage>
        <taxon>Bacteria</taxon>
        <taxon>Pseudomonadati</taxon>
        <taxon>Bacteroidota</taxon>
        <taxon>Chitinophagia</taxon>
        <taxon>Chitinophagales</taxon>
        <taxon>Chitinophagaceae</taxon>
        <taxon>Arachidicoccus</taxon>
    </lineage>
</organism>